<dbReference type="EMBL" id="BAABAL010000012">
    <property type="protein sequence ID" value="GAA4009672.1"/>
    <property type="molecule type" value="Genomic_DNA"/>
</dbReference>
<keyword evidence="2" id="KW-1185">Reference proteome</keyword>
<protein>
    <submittedName>
        <fullName evidence="1">Uncharacterized protein</fullName>
    </submittedName>
</protein>
<dbReference type="RefSeq" id="WP_344875959.1">
    <property type="nucleotide sequence ID" value="NZ_BAABAL010000012.1"/>
</dbReference>
<dbReference type="Proteomes" id="UP001501747">
    <property type="component" value="Unassembled WGS sequence"/>
</dbReference>
<sequence>MDYDQLFTIEYLSDEGLSVPLEQLADIVRVWVEDTHIVTLSRRECRWVEGDPGAEIDNDTVLWRDVEAWLDHHPEEHPDAIDE</sequence>
<name>A0ABP7SCD5_9PSEU</name>
<accession>A0ABP7SCD5</accession>
<evidence type="ECO:0000313" key="1">
    <source>
        <dbReference type="EMBL" id="GAA4009672.1"/>
    </source>
</evidence>
<evidence type="ECO:0000313" key="2">
    <source>
        <dbReference type="Proteomes" id="UP001501747"/>
    </source>
</evidence>
<reference evidence="2" key="1">
    <citation type="journal article" date="2019" name="Int. J. Syst. Evol. Microbiol.">
        <title>The Global Catalogue of Microorganisms (GCM) 10K type strain sequencing project: providing services to taxonomists for standard genome sequencing and annotation.</title>
        <authorList>
            <consortium name="The Broad Institute Genomics Platform"/>
            <consortium name="The Broad Institute Genome Sequencing Center for Infectious Disease"/>
            <person name="Wu L."/>
            <person name="Ma J."/>
        </authorList>
    </citation>
    <scope>NUCLEOTIDE SEQUENCE [LARGE SCALE GENOMIC DNA]</scope>
    <source>
        <strain evidence="2">JCM 17342</strain>
    </source>
</reference>
<gene>
    <name evidence="1" type="ORF">GCM10022247_34760</name>
</gene>
<organism evidence="1 2">
    <name type="scientific">Allokutzneria multivorans</name>
    <dbReference type="NCBI Taxonomy" id="1142134"/>
    <lineage>
        <taxon>Bacteria</taxon>
        <taxon>Bacillati</taxon>
        <taxon>Actinomycetota</taxon>
        <taxon>Actinomycetes</taxon>
        <taxon>Pseudonocardiales</taxon>
        <taxon>Pseudonocardiaceae</taxon>
        <taxon>Allokutzneria</taxon>
    </lineage>
</organism>
<comment type="caution">
    <text evidence="1">The sequence shown here is derived from an EMBL/GenBank/DDBJ whole genome shotgun (WGS) entry which is preliminary data.</text>
</comment>
<proteinExistence type="predicted"/>